<dbReference type="EMBL" id="PUFI01000015">
    <property type="protein sequence ID" value="TDG67617.1"/>
    <property type="molecule type" value="Genomic_DNA"/>
</dbReference>
<feature type="transmembrane region" description="Helical" evidence="7">
    <location>
        <begin position="290"/>
        <end position="309"/>
    </location>
</feature>
<dbReference type="Gene3D" id="1.20.1250.20">
    <property type="entry name" value="MFS general substrate transporter like domains"/>
    <property type="match status" value="2"/>
</dbReference>
<dbReference type="PANTHER" id="PTHR43414">
    <property type="entry name" value="MULTIDRUG RESISTANCE PROTEIN MDTG"/>
    <property type="match status" value="1"/>
</dbReference>
<dbReference type="RefSeq" id="WP_133264587.1">
    <property type="nucleotide sequence ID" value="NZ_JAGYGP010000001.1"/>
</dbReference>
<feature type="transmembrane region" description="Helical" evidence="7">
    <location>
        <begin position="86"/>
        <end position="111"/>
    </location>
</feature>
<feature type="domain" description="Major facilitator superfamily (MFS) profile" evidence="8">
    <location>
        <begin position="15"/>
        <end position="402"/>
    </location>
</feature>
<evidence type="ECO:0000256" key="5">
    <source>
        <dbReference type="ARBA" id="ARBA00022989"/>
    </source>
</evidence>
<comment type="caution">
    <text evidence="9">The sequence shown here is derived from an EMBL/GenBank/DDBJ whole genome shotgun (WGS) entry which is preliminary data.</text>
</comment>
<keyword evidence="10" id="KW-1185">Reference proteome</keyword>
<dbReference type="Pfam" id="PF07690">
    <property type="entry name" value="MFS_1"/>
    <property type="match status" value="1"/>
</dbReference>
<evidence type="ECO:0000259" key="8">
    <source>
        <dbReference type="PROSITE" id="PS50850"/>
    </source>
</evidence>
<dbReference type="InterPro" id="IPR036259">
    <property type="entry name" value="MFS_trans_sf"/>
</dbReference>
<evidence type="ECO:0000256" key="4">
    <source>
        <dbReference type="ARBA" id="ARBA00022692"/>
    </source>
</evidence>
<protein>
    <recommendedName>
        <fullName evidence="8">Major facilitator superfamily (MFS) profile domain-containing protein</fullName>
    </recommendedName>
</protein>
<evidence type="ECO:0000313" key="10">
    <source>
        <dbReference type="Proteomes" id="UP000295681"/>
    </source>
</evidence>
<sequence length="403" mass="44047">MQKDEKKAYREWRRTFVTLWLGCFMTGLGFSMTMPFLSLYIATLGHFSHWELNVYSGIAFAVTFLAQAIVSPYWGNLADRKGRKLMCLRASLVMTFTIFLTGLANSVWMIIALRLIQGAFSGYVNNATAFMAGETEHGRSGSVMANMMTASVTGNLIGPLIGGTLADLFGFRIPFFITGVMMGMVFLLTLFNTQEHFKANTAKVLKPMKEIFANLKNTNMIITMFCTTLMVQAALMSVAPIISLLVKDLMGNQGNVSFVSGVVAAMPGFGTLLIASRLGHQMDKTGPIKVLLAGLAFAGIIFIPMFFVTSPWPLAALRFLFGLANAAMLPAVQTILTISVPREAFGRIFSYNQSFQAAGGVIGPLLGSVVSGILGYQSVFLITACMLLFNFYLVFRIRKVSTE</sequence>
<name>A0A4R5N749_9LACO</name>
<feature type="transmembrane region" description="Helical" evidence="7">
    <location>
        <begin position="169"/>
        <end position="191"/>
    </location>
</feature>
<feature type="transmembrane region" description="Helical" evidence="7">
    <location>
        <begin position="221"/>
        <end position="246"/>
    </location>
</feature>
<keyword evidence="2" id="KW-0813">Transport</keyword>
<dbReference type="PRINTS" id="PR01035">
    <property type="entry name" value="TCRTETA"/>
</dbReference>
<keyword evidence="6 7" id="KW-0472">Membrane</keyword>
<comment type="subcellular location">
    <subcellularLocation>
        <location evidence="1">Cell membrane</location>
        <topology evidence="1">Multi-pass membrane protein</topology>
    </subcellularLocation>
</comment>
<dbReference type="SUPFAM" id="SSF103473">
    <property type="entry name" value="MFS general substrate transporter"/>
    <property type="match status" value="1"/>
</dbReference>
<dbReference type="InterPro" id="IPR001958">
    <property type="entry name" value="Tet-R_TetA/multi-R_MdtG-like"/>
</dbReference>
<gene>
    <name evidence="9" type="ORF">C5L23_001416</name>
</gene>
<evidence type="ECO:0000256" key="3">
    <source>
        <dbReference type="ARBA" id="ARBA00022475"/>
    </source>
</evidence>
<evidence type="ECO:0000256" key="2">
    <source>
        <dbReference type="ARBA" id="ARBA00022448"/>
    </source>
</evidence>
<dbReference type="GO" id="GO:0005886">
    <property type="term" value="C:plasma membrane"/>
    <property type="evidence" value="ECO:0007669"/>
    <property type="project" value="UniProtKB-SubCell"/>
</dbReference>
<proteinExistence type="predicted"/>
<keyword evidence="5 7" id="KW-1133">Transmembrane helix</keyword>
<evidence type="ECO:0000256" key="6">
    <source>
        <dbReference type="ARBA" id="ARBA00023136"/>
    </source>
</evidence>
<evidence type="ECO:0000313" key="9">
    <source>
        <dbReference type="EMBL" id="TDG67617.1"/>
    </source>
</evidence>
<feature type="transmembrane region" description="Helical" evidence="7">
    <location>
        <begin position="20"/>
        <end position="42"/>
    </location>
</feature>
<dbReference type="Proteomes" id="UP000295681">
    <property type="component" value="Unassembled WGS sequence"/>
</dbReference>
<dbReference type="PROSITE" id="PS50850">
    <property type="entry name" value="MFS"/>
    <property type="match status" value="1"/>
</dbReference>
<feature type="transmembrane region" description="Helical" evidence="7">
    <location>
        <begin position="373"/>
        <end position="395"/>
    </location>
</feature>
<organism evidence="9 10">
    <name type="scientific">Leuconostoc fallax</name>
    <dbReference type="NCBI Taxonomy" id="1251"/>
    <lineage>
        <taxon>Bacteria</taxon>
        <taxon>Bacillati</taxon>
        <taxon>Bacillota</taxon>
        <taxon>Bacilli</taxon>
        <taxon>Lactobacillales</taxon>
        <taxon>Lactobacillaceae</taxon>
        <taxon>Leuconostoc</taxon>
    </lineage>
</organism>
<dbReference type="AlphaFoldDB" id="A0A4R5N749"/>
<dbReference type="InterPro" id="IPR011701">
    <property type="entry name" value="MFS"/>
</dbReference>
<dbReference type="PANTHER" id="PTHR43414:SF6">
    <property type="entry name" value="MULTIDRUG RESISTANCE PROTEIN MDTG"/>
    <property type="match status" value="1"/>
</dbReference>
<evidence type="ECO:0000256" key="7">
    <source>
        <dbReference type="SAM" id="Phobius"/>
    </source>
</evidence>
<dbReference type="GO" id="GO:0022857">
    <property type="term" value="F:transmembrane transporter activity"/>
    <property type="evidence" value="ECO:0007669"/>
    <property type="project" value="InterPro"/>
</dbReference>
<feature type="transmembrane region" description="Helical" evidence="7">
    <location>
        <begin position="258"/>
        <end position="278"/>
    </location>
</feature>
<feature type="transmembrane region" description="Helical" evidence="7">
    <location>
        <begin position="54"/>
        <end position="74"/>
    </location>
</feature>
<keyword evidence="3" id="KW-1003">Cell membrane</keyword>
<reference evidence="9 10" key="1">
    <citation type="journal article" date="2019" name="Appl. Microbiol. Biotechnol.">
        <title>Uncovering carbohydrate metabolism through a genotype-phenotype association study of 56 lactic acid bacteria genomes.</title>
        <authorList>
            <person name="Buron-Moles G."/>
            <person name="Chailyan A."/>
            <person name="Dolejs I."/>
            <person name="Forster J."/>
            <person name="Miks M.H."/>
        </authorList>
    </citation>
    <scope>NUCLEOTIDE SEQUENCE [LARGE SCALE GENOMIC DNA]</scope>
    <source>
        <strain evidence="9 10">ATCC 700006</strain>
    </source>
</reference>
<accession>A0A4R5N749</accession>
<keyword evidence="4 7" id="KW-0812">Transmembrane</keyword>
<evidence type="ECO:0000256" key="1">
    <source>
        <dbReference type="ARBA" id="ARBA00004651"/>
    </source>
</evidence>
<dbReference type="InterPro" id="IPR020846">
    <property type="entry name" value="MFS_dom"/>
</dbReference>